<organism evidence="1 2">
    <name type="scientific">Streptomyces phaeochromogenes</name>
    <dbReference type="NCBI Taxonomy" id="1923"/>
    <lineage>
        <taxon>Bacteria</taxon>
        <taxon>Bacillati</taxon>
        <taxon>Actinomycetota</taxon>
        <taxon>Actinomycetes</taxon>
        <taxon>Kitasatosporales</taxon>
        <taxon>Streptomycetaceae</taxon>
        <taxon>Streptomyces</taxon>
        <taxon>Streptomyces phaeochromogenes group</taxon>
    </lineage>
</organism>
<gene>
    <name evidence="1" type="ORF">OHB35_00570</name>
</gene>
<proteinExistence type="predicted"/>
<dbReference type="RefSeq" id="WP_326757414.1">
    <property type="nucleotide sequence ID" value="NZ_CP109135.1"/>
</dbReference>
<name>A0ABZ1H3X1_STRPH</name>
<reference evidence="1 2" key="1">
    <citation type="submission" date="2022-10" db="EMBL/GenBank/DDBJ databases">
        <title>The complete genomes of actinobacterial strains from the NBC collection.</title>
        <authorList>
            <person name="Joergensen T.S."/>
            <person name="Alvarez Arevalo M."/>
            <person name="Sterndorff E.B."/>
            <person name="Faurdal D."/>
            <person name="Vuksanovic O."/>
            <person name="Mourched A.-S."/>
            <person name="Charusanti P."/>
            <person name="Shaw S."/>
            <person name="Blin K."/>
            <person name="Weber T."/>
        </authorList>
    </citation>
    <scope>NUCLEOTIDE SEQUENCE [LARGE SCALE GENOMIC DNA]</scope>
    <source>
        <strain evidence="1 2">NBC 01752</strain>
    </source>
</reference>
<evidence type="ECO:0000313" key="1">
    <source>
        <dbReference type="EMBL" id="WSD11828.1"/>
    </source>
</evidence>
<dbReference type="Proteomes" id="UP001340816">
    <property type="component" value="Chromosome"/>
</dbReference>
<accession>A0ABZ1H3X1</accession>
<dbReference type="EMBL" id="CP109135">
    <property type="protein sequence ID" value="WSD11828.1"/>
    <property type="molecule type" value="Genomic_DNA"/>
</dbReference>
<evidence type="ECO:0000313" key="2">
    <source>
        <dbReference type="Proteomes" id="UP001340816"/>
    </source>
</evidence>
<keyword evidence="2" id="KW-1185">Reference proteome</keyword>
<sequence length="44" mass="5131">MGPEPELVNRTMRAWRTPTGEYGAAWDQAHEVRTAIEEFRQSVR</sequence>
<protein>
    <submittedName>
        <fullName evidence="1">Uncharacterized protein</fullName>
    </submittedName>
</protein>